<keyword evidence="1" id="KW-0175">Coiled coil</keyword>
<organism evidence="2 3">
    <name type="scientific">Plakobranchus ocellatus</name>
    <dbReference type="NCBI Taxonomy" id="259542"/>
    <lineage>
        <taxon>Eukaryota</taxon>
        <taxon>Metazoa</taxon>
        <taxon>Spiralia</taxon>
        <taxon>Lophotrochozoa</taxon>
        <taxon>Mollusca</taxon>
        <taxon>Gastropoda</taxon>
        <taxon>Heterobranchia</taxon>
        <taxon>Euthyneura</taxon>
        <taxon>Panpulmonata</taxon>
        <taxon>Sacoglossa</taxon>
        <taxon>Placobranchoidea</taxon>
        <taxon>Plakobranchidae</taxon>
        <taxon>Plakobranchus</taxon>
    </lineage>
</organism>
<name>A0AAV4B5J2_9GAST</name>
<dbReference type="EMBL" id="BLXT01004553">
    <property type="protein sequence ID" value="GFO14358.1"/>
    <property type="molecule type" value="Genomic_DNA"/>
</dbReference>
<feature type="coiled-coil region" evidence="1">
    <location>
        <begin position="3"/>
        <end position="30"/>
    </location>
</feature>
<reference evidence="2 3" key="1">
    <citation type="journal article" date="2021" name="Elife">
        <title>Chloroplast acquisition without the gene transfer in kleptoplastic sea slugs, Plakobranchus ocellatus.</title>
        <authorList>
            <person name="Maeda T."/>
            <person name="Takahashi S."/>
            <person name="Yoshida T."/>
            <person name="Shimamura S."/>
            <person name="Takaki Y."/>
            <person name="Nagai Y."/>
            <person name="Toyoda A."/>
            <person name="Suzuki Y."/>
            <person name="Arimoto A."/>
            <person name="Ishii H."/>
            <person name="Satoh N."/>
            <person name="Nishiyama T."/>
            <person name="Hasebe M."/>
            <person name="Maruyama T."/>
            <person name="Minagawa J."/>
            <person name="Obokata J."/>
            <person name="Shigenobu S."/>
        </authorList>
    </citation>
    <scope>NUCLEOTIDE SEQUENCE [LARGE SCALE GENOMIC DNA]</scope>
</reference>
<evidence type="ECO:0000256" key="1">
    <source>
        <dbReference type="SAM" id="Coils"/>
    </source>
</evidence>
<comment type="caution">
    <text evidence="2">The sequence shown here is derived from an EMBL/GenBank/DDBJ whole genome shotgun (WGS) entry which is preliminary data.</text>
</comment>
<evidence type="ECO:0000313" key="2">
    <source>
        <dbReference type="EMBL" id="GFO14358.1"/>
    </source>
</evidence>
<accession>A0AAV4B5J2</accession>
<dbReference type="AlphaFoldDB" id="A0AAV4B5J2"/>
<protein>
    <submittedName>
        <fullName evidence="2">Uncharacterized protein</fullName>
    </submittedName>
</protein>
<evidence type="ECO:0000313" key="3">
    <source>
        <dbReference type="Proteomes" id="UP000735302"/>
    </source>
</evidence>
<gene>
    <name evidence="2" type="ORF">PoB_004086300</name>
</gene>
<proteinExistence type="predicted"/>
<sequence length="104" mass="12397">MRNEHLITKYNTTEQEKDRLHNELKHVEVRSTKQNKNYSFDLQQAYTISSRKGRMWERITLCPSVAQAHKYQGYRKLLKKKLNIHPGLSFVEDHYIVPSAIKLQ</sequence>
<keyword evidence="3" id="KW-1185">Reference proteome</keyword>
<dbReference type="Proteomes" id="UP000735302">
    <property type="component" value="Unassembled WGS sequence"/>
</dbReference>